<keyword evidence="2" id="KW-1185">Reference proteome</keyword>
<organism evidence="1 2">
    <name type="scientific">Punctularia strigosozonata (strain HHB-11173)</name>
    <name type="common">White-rot fungus</name>
    <dbReference type="NCBI Taxonomy" id="741275"/>
    <lineage>
        <taxon>Eukaryota</taxon>
        <taxon>Fungi</taxon>
        <taxon>Dikarya</taxon>
        <taxon>Basidiomycota</taxon>
        <taxon>Agaricomycotina</taxon>
        <taxon>Agaricomycetes</taxon>
        <taxon>Corticiales</taxon>
        <taxon>Punctulariaceae</taxon>
        <taxon>Punctularia</taxon>
    </lineage>
</organism>
<reference evidence="2" key="1">
    <citation type="journal article" date="2012" name="Science">
        <title>The Paleozoic origin of enzymatic lignin decomposition reconstructed from 31 fungal genomes.</title>
        <authorList>
            <person name="Floudas D."/>
            <person name="Binder M."/>
            <person name="Riley R."/>
            <person name="Barry K."/>
            <person name="Blanchette R.A."/>
            <person name="Henrissat B."/>
            <person name="Martinez A.T."/>
            <person name="Otillar R."/>
            <person name="Spatafora J.W."/>
            <person name="Yadav J.S."/>
            <person name="Aerts A."/>
            <person name="Benoit I."/>
            <person name="Boyd A."/>
            <person name="Carlson A."/>
            <person name="Copeland A."/>
            <person name="Coutinho P.M."/>
            <person name="de Vries R.P."/>
            <person name="Ferreira P."/>
            <person name="Findley K."/>
            <person name="Foster B."/>
            <person name="Gaskell J."/>
            <person name="Glotzer D."/>
            <person name="Gorecki P."/>
            <person name="Heitman J."/>
            <person name="Hesse C."/>
            <person name="Hori C."/>
            <person name="Igarashi K."/>
            <person name="Jurgens J.A."/>
            <person name="Kallen N."/>
            <person name="Kersten P."/>
            <person name="Kohler A."/>
            <person name="Kuees U."/>
            <person name="Kumar T.K.A."/>
            <person name="Kuo A."/>
            <person name="LaButti K."/>
            <person name="Larrondo L.F."/>
            <person name="Lindquist E."/>
            <person name="Ling A."/>
            <person name="Lombard V."/>
            <person name="Lucas S."/>
            <person name="Lundell T."/>
            <person name="Martin R."/>
            <person name="McLaughlin D.J."/>
            <person name="Morgenstern I."/>
            <person name="Morin E."/>
            <person name="Murat C."/>
            <person name="Nagy L.G."/>
            <person name="Nolan M."/>
            <person name="Ohm R.A."/>
            <person name="Patyshakuliyeva A."/>
            <person name="Rokas A."/>
            <person name="Ruiz-Duenas F.J."/>
            <person name="Sabat G."/>
            <person name="Salamov A."/>
            <person name="Samejima M."/>
            <person name="Schmutz J."/>
            <person name="Slot J.C."/>
            <person name="St John F."/>
            <person name="Stenlid J."/>
            <person name="Sun H."/>
            <person name="Sun S."/>
            <person name="Syed K."/>
            <person name="Tsang A."/>
            <person name="Wiebenga A."/>
            <person name="Young D."/>
            <person name="Pisabarro A."/>
            <person name="Eastwood D.C."/>
            <person name="Martin F."/>
            <person name="Cullen D."/>
            <person name="Grigoriev I.V."/>
            <person name="Hibbett D.S."/>
        </authorList>
    </citation>
    <scope>NUCLEOTIDE SEQUENCE [LARGE SCALE GENOMIC DNA]</scope>
    <source>
        <strain evidence="2">HHB-11173 SS5</strain>
    </source>
</reference>
<evidence type="ECO:0000313" key="1">
    <source>
        <dbReference type="EMBL" id="EIN03428.1"/>
    </source>
</evidence>
<dbReference type="Proteomes" id="UP000054196">
    <property type="component" value="Unassembled WGS sequence"/>
</dbReference>
<protein>
    <submittedName>
        <fullName evidence="1">Uncharacterized protein</fullName>
    </submittedName>
</protein>
<accession>R7RZL7</accession>
<dbReference type="RefSeq" id="XP_007389342.1">
    <property type="nucleotide sequence ID" value="XM_007389280.1"/>
</dbReference>
<evidence type="ECO:0000313" key="2">
    <source>
        <dbReference type="Proteomes" id="UP000054196"/>
    </source>
</evidence>
<proteinExistence type="predicted"/>
<dbReference type="KEGG" id="psq:PUNSTDRAFT_139559"/>
<dbReference type="EMBL" id="JH687567">
    <property type="protein sequence ID" value="EIN03428.1"/>
    <property type="molecule type" value="Genomic_DNA"/>
</dbReference>
<dbReference type="AlphaFoldDB" id="R7RZL7"/>
<name>R7RZL7_PUNST</name>
<gene>
    <name evidence="1" type="ORF">PUNSTDRAFT_139559</name>
</gene>
<dbReference type="GeneID" id="18880351"/>
<sequence length="235" mass="26902">MDAIAVQGSTHEQGQSPSDVKRLLKDYRRLVASNVDLRGLAAHTFASLLVHDDHGGDCWQANDTILQHVKFFHRERALFGTSTDIYLQWILRRGAVELPVTIQEKVHINFRDAYNWWSWEPLGSRVGIMSNTTNLSLPAHHDIARILHPASGNPVLPYELKDDTAPSPWFLHWCEKLEEAQELLFFMENPGLPTADPPCSLALEEGFVIVYQRCFGRKLDSREQLERRMNRSSVM</sequence>
<dbReference type="HOGENOM" id="CLU_1180718_0_0_1"/>